<feature type="transmembrane region" description="Helical" evidence="1">
    <location>
        <begin position="149"/>
        <end position="171"/>
    </location>
</feature>
<sequence length="172" mass="18919">MNFKAFYETSSLQLSLRGLYILLIIAPMAAFAFNGVVWRTSHCYPRGDVSECRNIFFVLLATESVALADCILMVVQMLVIVEIAKPGFESSTYRLITTVYNLADPVATALSNVIGTYFQTFDTDALPLLPRQRPQAGELKARGESSKSMVLIVFVTIAVVLSAAIKANILYP</sequence>
<proteinExistence type="predicted"/>
<dbReference type="KEGG" id="blac:94345344"/>
<comment type="caution">
    <text evidence="2">The sequence shown here is derived from an EMBL/GenBank/DDBJ whole genome shotgun (WGS) entry which is preliminary data.</text>
</comment>
<reference evidence="2 3" key="1">
    <citation type="journal article" date="2021" name="Genome Biol.">
        <title>AFLAP: assembly-free linkage analysis pipeline using k-mers from genome sequencing data.</title>
        <authorList>
            <person name="Fletcher K."/>
            <person name="Zhang L."/>
            <person name="Gil J."/>
            <person name="Han R."/>
            <person name="Cavanaugh K."/>
            <person name="Michelmore R."/>
        </authorList>
    </citation>
    <scope>NUCLEOTIDE SEQUENCE [LARGE SCALE GENOMIC DNA]</scope>
    <source>
        <strain evidence="2 3">SF5</strain>
    </source>
</reference>
<feature type="transmembrane region" description="Helical" evidence="1">
    <location>
        <begin position="58"/>
        <end position="81"/>
    </location>
</feature>
<keyword evidence="1" id="KW-0812">Transmembrane</keyword>
<keyword evidence="1" id="KW-0472">Membrane</keyword>
<name>A0A976IHY8_BRELC</name>
<keyword evidence="1" id="KW-1133">Transmembrane helix</keyword>
<dbReference type="RefSeq" id="XP_067821641.1">
    <property type="nucleotide sequence ID" value="XM_067959673.1"/>
</dbReference>
<dbReference type="OrthoDB" id="163346at2759"/>
<evidence type="ECO:0000313" key="2">
    <source>
        <dbReference type="EMBL" id="TDH72142.1"/>
    </source>
</evidence>
<evidence type="ECO:0000256" key="1">
    <source>
        <dbReference type="SAM" id="Phobius"/>
    </source>
</evidence>
<accession>A0A976IHY8</accession>
<keyword evidence="3" id="KW-1185">Reference proteome</keyword>
<organism evidence="2 3">
    <name type="scientific">Bremia lactucae</name>
    <name type="common">Lettuce downy mildew</name>
    <dbReference type="NCBI Taxonomy" id="4779"/>
    <lineage>
        <taxon>Eukaryota</taxon>
        <taxon>Sar</taxon>
        <taxon>Stramenopiles</taxon>
        <taxon>Oomycota</taxon>
        <taxon>Peronosporomycetes</taxon>
        <taxon>Peronosporales</taxon>
        <taxon>Peronosporaceae</taxon>
        <taxon>Bremia</taxon>
    </lineage>
</organism>
<protein>
    <submittedName>
        <fullName evidence="2">Uncharacterized protein</fullName>
    </submittedName>
</protein>
<gene>
    <name evidence="2" type="ORF">CCR75_001571</name>
</gene>
<dbReference type="EMBL" id="SHOA02000003">
    <property type="protein sequence ID" value="TDH72142.1"/>
    <property type="molecule type" value="Genomic_DNA"/>
</dbReference>
<dbReference type="AlphaFoldDB" id="A0A976IHY8"/>
<dbReference type="GeneID" id="94345344"/>
<evidence type="ECO:0000313" key="3">
    <source>
        <dbReference type="Proteomes" id="UP000294530"/>
    </source>
</evidence>
<dbReference type="Proteomes" id="UP000294530">
    <property type="component" value="Unassembled WGS sequence"/>
</dbReference>
<feature type="transmembrane region" description="Helical" evidence="1">
    <location>
        <begin position="20"/>
        <end position="38"/>
    </location>
</feature>